<keyword evidence="5" id="KW-1185">Reference proteome</keyword>
<dbReference type="SMART" id="SM00028">
    <property type="entry name" value="TPR"/>
    <property type="match status" value="5"/>
</dbReference>
<evidence type="ECO:0000256" key="3">
    <source>
        <dbReference type="SAM" id="MobiDB-lite"/>
    </source>
</evidence>
<dbReference type="SUPFAM" id="SSF48452">
    <property type="entry name" value="TPR-like"/>
    <property type="match status" value="1"/>
</dbReference>
<dbReference type="AlphaFoldDB" id="A0A8K0L1A6"/>
<feature type="region of interest" description="Disordered" evidence="3">
    <location>
        <begin position="56"/>
        <end position="75"/>
    </location>
</feature>
<dbReference type="Proteomes" id="UP000809789">
    <property type="component" value="Unassembled WGS sequence"/>
</dbReference>
<feature type="compositionally biased region" description="Polar residues" evidence="3">
    <location>
        <begin position="1075"/>
        <end position="1089"/>
    </location>
</feature>
<proteinExistence type="inferred from homology"/>
<organism evidence="4 5">
    <name type="scientific">Elsinoe batatas</name>
    <dbReference type="NCBI Taxonomy" id="2601811"/>
    <lineage>
        <taxon>Eukaryota</taxon>
        <taxon>Fungi</taxon>
        <taxon>Dikarya</taxon>
        <taxon>Ascomycota</taxon>
        <taxon>Pezizomycotina</taxon>
        <taxon>Dothideomycetes</taxon>
        <taxon>Dothideomycetidae</taxon>
        <taxon>Myriangiales</taxon>
        <taxon>Elsinoaceae</taxon>
        <taxon>Elsinoe</taxon>
    </lineage>
</organism>
<dbReference type="InterPro" id="IPR051722">
    <property type="entry name" value="Endocytosis_PI4K-reg_protein"/>
</dbReference>
<protein>
    <submittedName>
        <fullName evidence="4">Uncharacterized protein</fullName>
    </submittedName>
</protein>
<gene>
    <name evidence="4" type="ORF">KVT40_008969</name>
</gene>
<dbReference type="EMBL" id="JAESVG020000010">
    <property type="protein sequence ID" value="KAG8623993.1"/>
    <property type="molecule type" value="Genomic_DNA"/>
</dbReference>
<feature type="region of interest" description="Disordered" evidence="3">
    <location>
        <begin position="704"/>
        <end position="907"/>
    </location>
</feature>
<feature type="compositionally biased region" description="Polar residues" evidence="3">
    <location>
        <begin position="710"/>
        <end position="722"/>
    </location>
</feature>
<dbReference type="PANTHER" id="PTHR23083">
    <property type="entry name" value="TETRATRICOPEPTIDE REPEAT PROTEIN, TPR"/>
    <property type="match status" value="1"/>
</dbReference>
<comment type="caution">
    <text evidence="4">The sequence shown here is derived from an EMBL/GenBank/DDBJ whole genome shotgun (WGS) entry which is preliminary data.</text>
</comment>
<evidence type="ECO:0000256" key="2">
    <source>
        <dbReference type="ARBA" id="ARBA00038251"/>
    </source>
</evidence>
<dbReference type="InterPro" id="IPR019734">
    <property type="entry name" value="TPR_rpt"/>
</dbReference>
<evidence type="ECO:0000313" key="5">
    <source>
        <dbReference type="Proteomes" id="UP000809789"/>
    </source>
</evidence>
<sequence length="1175" mass="130898">MTTRETDKATRYIDQLNVARLNGAWNEVRELIRKVQKHAPSRQCLILTATTEAELSNDSNTRPISTGSQQASRPSSVIEKLSQALQADQAHAEDVFGARVCLAHAQWLQGQWSEVIQTLAQENWSAAQQGSLTPILMYTLLKGKYVLGDAYEKNGMSAEAEKVYESAIPVITPLRQTILEHQEAHRWASRVLGELCALELPGQEKQTLESMNRALVRYRSWSGVGRDAPLERNKTRSSSRIWRAYHTLLADVFRSNLLYTGSEKQPLAVSTGGLSRVTRAEQRKNQFAELKSVTKGCEVALMKETDFPKASETNETFESFADEVVAIWRIIISSEWSETDLEEPGKLGCTRNVLEFLYRAASRTFHSTPILRHLITVHASLAEFDLATKALDSYIEIISKGKARAEKTGKHELGLDNDDIVLYTVSEAIKLLCLYGESKHALKAYELGQTISSWLHQKRPRSSSAGSKEYDPSLASEKVEAEQLSTQSALAAAYKGIGQSKATWARYVQDTKLRSDLQDEADRSLVRSLHLAGQSNPDLEIAYLLAYSQAERRSIADAMETVTTALSQDKKRTGTSLSQSPAEVAFEAQRRRLPLLHLLVLLLSANNQYDTAVTVCETALEETIDAARACERVISGHAEGDDEDYSYAELPAYLAENLLDTEKECLLQLKISEMELLVLMEDISYAAIKRQELLKMYEQLFGNPRPKSPAPTTGANTISTIPKSRPGTVKSFRESIFGRPKSSRRSLDKNTFEVPPPVPNHPLLAKNNEKEDASAQPDPPIVLKVTNEDGEQVEDESKSKLGRISLSIRRGRQRHSHDVAKLKEEQDLSAKRSASDPPPSGLLNGTPPKSRKDKSRSRERRVSKGSPKVANTGTAQQSVLTNGISEKDESKATPVPELRILDHDERGRKHPAPFLTSHQRQIHHVSVLVDIWLFISVLFTKEDLYDEAKAAVQEAHQLIELLKTLQAGIESSARAWQHRGWGLGRSISRLTADACAERGRIDTLMSAPHSALDFFERGLSFETDHSATITLMSSILLDIYEEIIAPEPPSSRDFVAIASSASSMDVDNTLVPKIKTSQSVSDVEQNANQAPRRPKATDPSPGELNRIAARDRAYMLLSCLTKLGEGWDNTEAWFHLSRAHELMGQTQKAENCLWWVVQLEDARPVRPWRVAGIMQ</sequence>
<dbReference type="OrthoDB" id="29013at2759"/>
<accession>A0A8K0L1A6</accession>
<dbReference type="Pfam" id="PF13181">
    <property type="entry name" value="TPR_8"/>
    <property type="match status" value="1"/>
</dbReference>
<name>A0A8K0L1A6_9PEZI</name>
<feature type="compositionally biased region" description="Polar residues" evidence="3">
    <location>
        <begin position="869"/>
        <end position="884"/>
    </location>
</feature>
<evidence type="ECO:0000313" key="4">
    <source>
        <dbReference type="EMBL" id="KAG8623993.1"/>
    </source>
</evidence>
<dbReference type="PANTHER" id="PTHR23083:SF464">
    <property type="entry name" value="TETRATRICOPEPTIDE REPEAT DOMAIN 7, ISOFORM A"/>
    <property type="match status" value="1"/>
</dbReference>
<feature type="compositionally biased region" description="Basic and acidic residues" evidence="3">
    <location>
        <begin position="816"/>
        <end position="834"/>
    </location>
</feature>
<dbReference type="InterPro" id="IPR011990">
    <property type="entry name" value="TPR-like_helical_dom_sf"/>
</dbReference>
<evidence type="ECO:0000256" key="1">
    <source>
        <dbReference type="ARBA" id="ARBA00002550"/>
    </source>
</evidence>
<reference evidence="4" key="1">
    <citation type="submission" date="2021-07" db="EMBL/GenBank/DDBJ databases">
        <title>Elsinoe batatas strain:CRI-CJ2 Genome sequencing and assembly.</title>
        <authorList>
            <person name="Huang L."/>
        </authorList>
    </citation>
    <scope>NUCLEOTIDE SEQUENCE</scope>
    <source>
        <strain evidence="4">CRI-CJ2</strain>
    </source>
</reference>
<feature type="region of interest" description="Disordered" evidence="3">
    <location>
        <begin position="1075"/>
        <end position="1103"/>
    </location>
</feature>
<feature type="compositionally biased region" description="Basic residues" evidence="3">
    <location>
        <begin position="849"/>
        <end position="863"/>
    </location>
</feature>
<comment type="function">
    <text evidence="1">Involved in endocytosis.</text>
</comment>
<dbReference type="Gene3D" id="1.25.40.10">
    <property type="entry name" value="Tetratricopeptide repeat domain"/>
    <property type="match status" value="2"/>
</dbReference>
<comment type="similarity">
    <text evidence="2">Belongs to the YPP1 family.</text>
</comment>